<sequence>MKVIETYRVKDINQVGKDKKKLKQQTMMGKKKHKKTEKTILGNKGTIIDIFV</sequence>
<dbReference type="EMBL" id="CP013015">
    <property type="protein sequence ID" value="AMM40555.1"/>
    <property type="molecule type" value="Genomic_DNA"/>
</dbReference>
<evidence type="ECO:0000313" key="1">
    <source>
        <dbReference type="EMBL" id="AMM40555.1"/>
    </source>
</evidence>
<dbReference type="RefSeq" id="WP_156469369.1">
    <property type="nucleotide sequence ID" value="NZ_CP013015.1"/>
</dbReference>
<protein>
    <submittedName>
        <fullName evidence="1">DNA-directed RNA polymerase specialized sigma subunit FliA</fullName>
    </submittedName>
</protein>
<evidence type="ECO:0000313" key="2">
    <source>
        <dbReference type="Proteomes" id="UP000070560"/>
    </source>
</evidence>
<keyword evidence="1" id="KW-0240">DNA-directed RNA polymerase</keyword>
<dbReference type="Proteomes" id="UP000070560">
    <property type="component" value="Chromosome"/>
</dbReference>
<proteinExistence type="predicted"/>
<name>A0A7U4THT2_DESA2</name>
<dbReference type="KEGG" id="daw:HS1_000750"/>
<gene>
    <name evidence="1" type="ORF">HS1_000750</name>
</gene>
<reference evidence="1 2" key="1">
    <citation type="submission" date="2015-10" db="EMBL/GenBank/DDBJ databases">
        <title>Candidatus Desulfofervidus auxilii, a hydrogenotrophic sulfate-reducing bacterium involved in the thermophilic anaerobic oxidation of methane.</title>
        <authorList>
            <person name="Krukenberg V."/>
            <person name="Richter M."/>
            <person name="Wegener G."/>
        </authorList>
    </citation>
    <scope>NUCLEOTIDE SEQUENCE [LARGE SCALE GENOMIC DNA]</scope>
    <source>
        <strain evidence="1 2">HS1</strain>
    </source>
</reference>
<accession>A0A7U4THT2</accession>
<organism evidence="1 2">
    <name type="scientific">Desulfofervidus auxilii</name>
    <dbReference type="NCBI Taxonomy" id="1621989"/>
    <lineage>
        <taxon>Bacteria</taxon>
        <taxon>Pseudomonadati</taxon>
        <taxon>Thermodesulfobacteriota</taxon>
        <taxon>Candidatus Desulfofervidia</taxon>
        <taxon>Candidatus Desulfofervidales</taxon>
        <taxon>Candidatus Desulfofervidaceae</taxon>
        <taxon>Candidatus Desulfofervidus</taxon>
    </lineage>
</organism>
<keyword evidence="2" id="KW-1185">Reference proteome</keyword>
<keyword evidence="1" id="KW-0804">Transcription</keyword>
<dbReference type="GO" id="GO:0000428">
    <property type="term" value="C:DNA-directed RNA polymerase complex"/>
    <property type="evidence" value="ECO:0007669"/>
    <property type="project" value="UniProtKB-KW"/>
</dbReference>
<dbReference type="AlphaFoldDB" id="A0A7U4THT2"/>